<dbReference type="PROSITE" id="PS50885">
    <property type="entry name" value="HAMP"/>
    <property type="match status" value="1"/>
</dbReference>
<dbReference type="InterPro" id="IPR036097">
    <property type="entry name" value="HisK_dim/P_sf"/>
</dbReference>
<dbReference type="GO" id="GO:0005886">
    <property type="term" value="C:plasma membrane"/>
    <property type="evidence" value="ECO:0007669"/>
    <property type="project" value="TreeGrafter"/>
</dbReference>
<dbReference type="SUPFAM" id="SSF55874">
    <property type="entry name" value="ATPase domain of HSP90 chaperone/DNA topoisomerase II/histidine kinase"/>
    <property type="match status" value="1"/>
</dbReference>
<keyword evidence="15" id="KW-1185">Reference proteome</keyword>
<keyword evidence="6 11" id="KW-0812">Transmembrane</keyword>
<feature type="domain" description="Histidine kinase" evidence="12">
    <location>
        <begin position="267"/>
        <end position="488"/>
    </location>
</feature>
<dbReference type="Gene3D" id="1.10.287.130">
    <property type="match status" value="1"/>
</dbReference>
<dbReference type="CDD" id="cd00082">
    <property type="entry name" value="HisKA"/>
    <property type="match status" value="1"/>
</dbReference>
<evidence type="ECO:0000256" key="8">
    <source>
        <dbReference type="ARBA" id="ARBA00022989"/>
    </source>
</evidence>
<dbReference type="Pfam" id="PF00512">
    <property type="entry name" value="HisKA"/>
    <property type="match status" value="1"/>
</dbReference>
<evidence type="ECO:0000256" key="2">
    <source>
        <dbReference type="ARBA" id="ARBA00004370"/>
    </source>
</evidence>
<name>A0A4Q9GZU7_9BURK</name>
<accession>A0A4Q9GZU7</accession>
<evidence type="ECO:0000256" key="4">
    <source>
        <dbReference type="ARBA" id="ARBA00022553"/>
    </source>
</evidence>
<dbReference type="InterPro" id="IPR003594">
    <property type="entry name" value="HATPase_dom"/>
</dbReference>
<keyword evidence="9" id="KW-0902">Two-component regulatory system</keyword>
<keyword evidence="8 11" id="KW-1133">Transmembrane helix</keyword>
<dbReference type="PRINTS" id="PR00344">
    <property type="entry name" value="BCTRLSENSOR"/>
</dbReference>
<evidence type="ECO:0000256" key="10">
    <source>
        <dbReference type="ARBA" id="ARBA00023136"/>
    </source>
</evidence>
<dbReference type="Pfam" id="PF08521">
    <property type="entry name" value="2CSK_N"/>
    <property type="match status" value="1"/>
</dbReference>
<keyword evidence="5" id="KW-0808">Transferase</keyword>
<evidence type="ECO:0000256" key="9">
    <source>
        <dbReference type="ARBA" id="ARBA00023012"/>
    </source>
</evidence>
<dbReference type="PANTHER" id="PTHR45436:SF1">
    <property type="entry name" value="SENSOR PROTEIN QSEC"/>
    <property type="match status" value="1"/>
</dbReference>
<dbReference type="InterPro" id="IPR036890">
    <property type="entry name" value="HATPase_C_sf"/>
</dbReference>
<dbReference type="OrthoDB" id="8554694at2"/>
<dbReference type="EC" id="2.7.13.3" evidence="3"/>
<reference evidence="14 15" key="1">
    <citation type="submission" date="2019-02" db="EMBL/GenBank/DDBJ databases">
        <title>Aquabacterium sp. strain KMB7.</title>
        <authorList>
            <person name="Chen W.-M."/>
        </authorList>
    </citation>
    <scope>NUCLEOTIDE SEQUENCE [LARGE SCALE GENOMIC DNA]</scope>
    <source>
        <strain evidence="14 15">KMB7</strain>
    </source>
</reference>
<gene>
    <name evidence="14" type="ORF">EYS42_11895</name>
</gene>
<comment type="subcellular location">
    <subcellularLocation>
        <location evidence="2">Membrane</location>
    </subcellularLocation>
</comment>
<dbReference type="PANTHER" id="PTHR45436">
    <property type="entry name" value="SENSOR HISTIDINE KINASE YKOH"/>
    <property type="match status" value="1"/>
</dbReference>
<evidence type="ECO:0000256" key="11">
    <source>
        <dbReference type="SAM" id="Phobius"/>
    </source>
</evidence>
<dbReference type="InterPro" id="IPR004358">
    <property type="entry name" value="Sig_transdc_His_kin-like_C"/>
</dbReference>
<feature type="domain" description="HAMP" evidence="13">
    <location>
        <begin position="207"/>
        <end position="259"/>
    </location>
</feature>
<dbReference type="SMART" id="SM00388">
    <property type="entry name" value="HisKA"/>
    <property type="match status" value="1"/>
</dbReference>
<evidence type="ECO:0000259" key="13">
    <source>
        <dbReference type="PROSITE" id="PS50885"/>
    </source>
</evidence>
<dbReference type="PROSITE" id="PS50109">
    <property type="entry name" value="HIS_KIN"/>
    <property type="match status" value="1"/>
</dbReference>
<dbReference type="Proteomes" id="UP000292120">
    <property type="component" value="Unassembled WGS sequence"/>
</dbReference>
<comment type="caution">
    <text evidence="14">The sequence shown here is derived from an EMBL/GenBank/DDBJ whole genome shotgun (WGS) entry which is preliminary data.</text>
</comment>
<evidence type="ECO:0000256" key="5">
    <source>
        <dbReference type="ARBA" id="ARBA00022679"/>
    </source>
</evidence>
<dbReference type="AlphaFoldDB" id="A0A4Q9GZU7"/>
<dbReference type="InterPro" id="IPR005467">
    <property type="entry name" value="His_kinase_dom"/>
</dbReference>
<dbReference type="Pfam" id="PF02518">
    <property type="entry name" value="HATPase_c"/>
    <property type="match status" value="1"/>
</dbReference>
<evidence type="ECO:0000313" key="15">
    <source>
        <dbReference type="Proteomes" id="UP000292120"/>
    </source>
</evidence>
<evidence type="ECO:0000256" key="6">
    <source>
        <dbReference type="ARBA" id="ARBA00022692"/>
    </source>
</evidence>
<feature type="transmembrane region" description="Helical" evidence="11">
    <location>
        <begin position="21"/>
        <end position="42"/>
    </location>
</feature>
<protein>
    <recommendedName>
        <fullName evidence="3">histidine kinase</fullName>
        <ecNumber evidence="3">2.7.13.3</ecNumber>
    </recommendedName>
</protein>
<organism evidence="14 15">
    <name type="scientific">Aquabacterium lacunae</name>
    <dbReference type="NCBI Taxonomy" id="2528630"/>
    <lineage>
        <taxon>Bacteria</taxon>
        <taxon>Pseudomonadati</taxon>
        <taxon>Pseudomonadota</taxon>
        <taxon>Betaproteobacteria</taxon>
        <taxon>Burkholderiales</taxon>
        <taxon>Aquabacterium</taxon>
    </lineage>
</organism>
<evidence type="ECO:0000256" key="7">
    <source>
        <dbReference type="ARBA" id="ARBA00022777"/>
    </source>
</evidence>
<dbReference type="SMART" id="SM00387">
    <property type="entry name" value="HATPase_c"/>
    <property type="match status" value="1"/>
</dbReference>
<evidence type="ECO:0000259" key="12">
    <source>
        <dbReference type="PROSITE" id="PS50109"/>
    </source>
</evidence>
<dbReference type="SUPFAM" id="SSF47384">
    <property type="entry name" value="Homodimeric domain of signal transducing histidine kinase"/>
    <property type="match status" value="1"/>
</dbReference>
<evidence type="ECO:0000256" key="3">
    <source>
        <dbReference type="ARBA" id="ARBA00012438"/>
    </source>
</evidence>
<dbReference type="InterPro" id="IPR013727">
    <property type="entry name" value="2CSK_N"/>
</dbReference>
<keyword evidence="10 11" id="KW-0472">Membrane</keyword>
<dbReference type="EMBL" id="SIXI01000004">
    <property type="protein sequence ID" value="TBO30385.1"/>
    <property type="molecule type" value="Genomic_DNA"/>
</dbReference>
<dbReference type="InterPro" id="IPR050428">
    <property type="entry name" value="TCS_sensor_his_kinase"/>
</dbReference>
<dbReference type="GO" id="GO:0000155">
    <property type="term" value="F:phosphorelay sensor kinase activity"/>
    <property type="evidence" value="ECO:0007669"/>
    <property type="project" value="InterPro"/>
</dbReference>
<dbReference type="CDD" id="cd00075">
    <property type="entry name" value="HATPase"/>
    <property type="match status" value="1"/>
</dbReference>
<dbReference type="InterPro" id="IPR003661">
    <property type="entry name" value="HisK_dim/P_dom"/>
</dbReference>
<keyword evidence="7 14" id="KW-0418">Kinase</keyword>
<dbReference type="RefSeq" id="WP_130968376.1">
    <property type="nucleotide sequence ID" value="NZ_SIXI01000004.1"/>
</dbReference>
<proteinExistence type="predicted"/>
<dbReference type="InterPro" id="IPR003660">
    <property type="entry name" value="HAMP_dom"/>
</dbReference>
<keyword evidence="4" id="KW-0597">Phosphoprotein</keyword>
<evidence type="ECO:0000313" key="14">
    <source>
        <dbReference type="EMBL" id="TBO30385.1"/>
    </source>
</evidence>
<evidence type="ECO:0000256" key="1">
    <source>
        <dbReference type="ARBA" id="ARBA00000085"/>
    </source>
</evidence>
<dbReference type="Gene3D" id="3.30.565.10">
    <property type="entry name" value="Histidine kinase-like ATPase, C-terminal domain"/>
    <property type="match status" value="1"/>
</dbReference>
<sequence length="488" mass="53041">MAWWRTLRSRLSPGTAPLRQYLLVWMIAPQLVLWVAAAFMSYQVALHHANLALDRSLYQSSRALARQVKPLGSGLLIDLPRAARDILETDPDEQVYYMVSSPPGQFILGNRVLPAPPGDLARAASGLDGEPRFYDDALKVDARRMGVRVVALYLAYGEADNPQTMLVQIAKSRVSRDALASRILGDIAIPLVLLVMAMSVGVWWGVRKGLAPLSRLQQAVGSRAPGDHNPIALGPVPEEVEVVVSALNDLLGRVQGSVASQRRFISDAAHQLRTPLAGLKSQTELALKATADPELKVRLQRVHESATRSAHLVNQLLTLARAEPESMDAMGQSRFDLHRLVQELTAELVPRALQARVDLGLAEDERPDDLPAPAAPCMVQGNALLIREALFNVIDNAIRYAGAGAEVTLSLHREGAQVCVRIDDTGPGIPEAHHEAVFRRFFRATHEGTGCGLGLAIVREIAERHGGSVQLASRMPQGLSVQVRLPLA</sequence>
<comment type="catalytic activity">
    <reaction evidence="1">
        <text>ATP + protein L-histidine = ADP + protein N-phospho-L-histidine.</text>
        <dbReference type="EC" id="2.7.13.3"/>
    </reaction>
</comment>